<comment type="caution">
    <text evidence="1">The sequence shown here is derived from an EMBL/GenBank/DDBJ whole genome shotgun (WGS) entry which is preliminary data.</text>
</comment>
<evidence type="ECO:0000313" key="2">
    <source>
        <dbReference type="Proteomes" id="UP000722989"/>
    </source>
</evidence>
<keyword evidence="2" id="KW-1185">Reference proteome</keyword>
<accession>A0ABX0Y430</accession>
<dbReference type="Proteomes" id="UP000722989">
    <property type="component" value="Unassembled WGS sequence"/>
</dbReference>
<protein>
    <submittedName>
        <fullName evidence="1">Uncharacterized protein</fullName>
    </submittedName>
</protein>
<dbReference type="RefSeq" id="WP_167928015.1">
    <property type="nucleotide sequence ID" value="NZ_JAATVY010000025.1"/>
</dbReference>
<organism evidence="1 2">
    <name type="scientific">Planosporangium thailandense</name>
    <dbReference type="NCBI Taxonomy" id="765197"/>
    <lineage>
        <taxon>Bacteria</taxon>
        <taxon>Bacillati</taxon>
        <taxon>Actinomycetota</taxon>
        <taxon>Actinomycetes</taxon>
        <taxon>Micromonosporales</taxon>
        <taxon>Micromonosporaceae</taxon>
        <taxon>Planosporangium</taxon>
    </lineage>
</organism>
<evidence type="ECO:0000313" key="1">
    <source>
        <dbReference type="EMBL" id="NJC73108.1"/>
    </source>
</evidence>
<sequence length="278" mass="30774">MTRPTSLVPPTTPSAAAVHAVVAAGLADPDRLRAWRDRPDLLAALGLAPATVDLEALEDFAGLSEKIRYNQCRGDLPLTFRLLSLTQLEIDLFRQYAPQSLARRQLGRVSTSERLDGLLLFVEAWTSDTDPVRCLVRDVLRHEHTIASLRSAPVASRVEVSRDLVVPRHNGRLVIHRMTCDPRQVGTVLRDRHPDLTQIRRGRWTFGYHRSTAGPLRILEMEPGIGDLLMTIDGRRSFDQIAADLFGDAGASDMLHAAFAQLTRLGLLVWDAPEGVAS</sequence>
<dbReference type="EMBL" id="JAATVY010000025">
    <property type="protein sequence ID" value="NJC73108.1"/>
    <property type="molecule type" value="Genomic_DNA"/>
</dbReference>
<gene>
    <name evidence="1" type="ORF">HC031_25815</name>
</gene>
<name>A0ABX0Y430_9ACTN</name>
<proteinExistence type="predicted"/>
<reference evidence="1 2" key="1">
    <citation type="submission" date="2020-03" db="EMBL/GenBank/DDBJ databases">
        <title>WGS of the type strain of Planosporangium spp.</title>
        <authorList>
            <person name="Thawai C."/>
        </authorList>
    </citation>
    <scope>NUCLEOTIDE SEQUENCE [LARGE SCALE GENOMIC DNA]</scope>
    <source>
        <strain evidence="1 2">TBRC 5610</strain>
    </source>
</reference>